<evidence type="ECO:0000259" key="3">
    <source>
        <dbReference type="Pfam" id="PF25954"/>
    </source>
</evidence>
<dbReference type="RefSeq" id="WP_243066611.1">
    <property type="nucleotide sequence ID" value="NZ_JAIVFK010000004.1"/>
</dbReference>
<dbReference type="Gene3D" id="2.40.30.170">
    <property type="match status" value="1"/>
</dbReference>
<protein>
    <submittedName>
        <fullName evidence="4">Efflux RND transporter periplasmic adaptor subunit</fullName>
    </submittedName>
</protein>
<dbReference type="NCBIfam" id="TIGR01730">
    <property type="entry name" value="RND_mfp"/>
    <property type="match status" value="1"/>
</dbReference>
<comment type="similarity">
    <text evidence="1">Belongs to the membrane fusion protein (MFP) (TC 8.A.1) family.</text>
</comment>
<dbReference type="InterPro" id="IPR058792">
    <property type="entry name" value="Beta-barrel_RND_2"/>
</dbReference>
<gene>
    <name evidence="4" type="ORF">K2U94_07520</name>
</gene>
<feature type="domain" description="Multidrug resistance protein MdtA-like barrel-sandwich hybrid" evidence="2">
    <location>
        <begin position="72"/>
        <end position="192"/>
    </location>
</feature>
<dbReference type="Gene3D" id="1.10.287.470">
    <property type="entry name" value="Helix hairpin bin"/>
    <property type="match status" value="1"/>
</dbReference>
<comment type="caution">
    <text evidence="4">The sequence shown here is derived from an EMBL/GenBank/DDBJ whole genome shotgun (WGS) entry which is preliminary data.</text>
</comment>
<sequence length="376" mass="40304">MRKFVFGLVFVLLAGLVAGVYYFHFQIKPEIARAAIAAMPRPAAGVAVEAARAETWAPHVSAIGTFKSVPGIDVSSQVAGIVAAIAFKNGQDVEKGALLVKLDDSTEQADLRTNKAQMKNAQQAFDRQKMLQASGVAARANFDLAQALRDQAAGAEDKTLALIGQKTITAPFAGRLGIRKVDVGQYVAAGSPMVSLQRLDPIYLDFPAPEQDYPNLYIGQEVSARLDAFPGTRFKGKVSNIDARVDPTTRAILVRAEFANPDKKILPGMFGHVDFEAGKPARVVTAPRTSVAFSLYGDSVFVVRPDDKQKGFDGPLHVERRSVKVGDAQGDRIVLLAGVEPGEKVVTEGQIKLQPGAHVRIEPDAAMTPPAVRPMP</sequence>
<dbReference type="Gene3D" id="2.40.50.100">
    <property type="match status" value="1"/>
</dbReference>
<organism evidence="4 5">
    <name type="scientific">Candidatus Rhodoblastus alkanivorans</name>
    <dbReference type="NCBI Taxonomy" id="2954117"/>
    <lineage>
        <taxon>Bacteria</taxon>
        <taxon>Pseudomonadati</taxon>
        <taxon>Pseudomonadota</taxon>
        <taxon>Alphaproteobacteria</taxon>
        <taxon>Hyphomicrobiales</taxon>
        <taxon>Rhodoblastaceae</taxon>
        <taxon>Rhodoblastus</taxon>
    </lineage>
</organism>
<dbReference type="Gene3D" id="2.40.420.20">
    <property type="match status" value="1"/>
</dbReference>
<dbReference type="EMBL" id="JAIVFP010000001">
    <property type="protein sequence ID" value="MCI4682612.1"/>
    <property type="molecule type" value="Genomic_DNA"/>
</dbReference>
<proteinExistence type="inferred from homology"/>
<dbReference type="Pfam" id="PF25917">
    <property type="entry name" value="BSH_RND"/>
    <property type="match status" value="1"/>
</dbReference>
<accession>A0ABS9Z7G2</accession>
<evidence type="ECO:0000313" key="4">
    <source>
        <dbReference type="EMBL" id="MCI4682612.1"/>
    </source>
</evidence>
<dbReference type="SUPFAM" id="SSF111369">
    <property type="entry name" value="HlyD-like secretion proteins"/>
    <property type="match status" value="1"/>
</dbReference>
<dbReference type="InterPro" id="IPR006143">
    <property type="entry name" value="RND_pump_MFP"/>
</dbReference>
<dbReference type="Pfam" id="PF25954">
    <property type="entry name" value="Beta-barrel_RND_2"/>
    <property type="match status" value="1"/>
</dbReference>
<reference evidence="4" key="1">
    <citation type="journal article" date="2022" name="ISME J.">
        <title>Identification of active gaseous-alkane degraders at natural gas seeps.</title>
        <authorList>
            <person name="Farhan Ul Haque M."/>
            <person name="Hernandez M."/>
            <person name="Crombie A.T."/>
            <person name="Murrell J.C."/>
        </authorList>
    </citation>
    <scope>NUCLEOTIDE SEQUENCE</scope>
    <source>
        <strain evidence="4">PC2</strain>
    </source>
</reference>
<name>A0ABS9Z7G2_9HYPH</name>
<dbReference type="PANTHER" id="PTHR30469">
    <property type="entry name" value="MULTIDRUG RESISTANCE PROTEIN MDTA"/>
    <property type="match status" value="1"/>
</dbReference>
<keyword evidence="5" id="KW-1185">Reference proteome</keyword>
<feature type="domain" description="CusB-like beta-barrel" evidence="3">
    <location>
        <begin position="203"/>
        <end position="277"/>
    </location>
</feature>
<evidence type="ECO:0000259" key="2">
    <source>
        <dbReference type="Pfam" id="PF25917"/>
    </source>
</evidence>
<evidence type="ECO:0000256" key="1">
    <source>
        <dbReference type="ARBA" id="ARBA00009477"/>
    </source>
</evidence>
<evidence type="ECO:0000313" key="5">
    <source>
        <dbReference type="Proteomes" id="UP001139104"/>
    </source>
</evidence>
<dbReference type="PANTHER" id="PTHR30469:SF11">
    <property type="entry name" value="BLL4320 PROTEIN"/>
    <property type="match status" value="1"/>
</dbReference>
<dbReference type="Proteomes" id="UP001139104">
    <property type="component" value="Unassembled WGS sequence"/>
</dbReference>
<dbReference type="InterPro" id="IPR058625">
    <property type="entry name" value="MdtA-like_BSH"/>
</dbReference>